<comment type="caution">
    <text evidence="3">The sequence shown here is derived from an EMBL/GenBank/DDBJ whole genome shotgun (WGS) entry which is preliminary data.</text>
</comment>
<gene>
    <name evidence="3" type="ORF">CAL26_26065</name>
</gene>
<feature type="transmembrane region" description="Helical" evidence="1">
    <location>
        <begin position="212"/>
        <end position="234"/>
    </location>
</feature>
<feature type="transmembrane region" description="Helical" evidence="1">
    <location>
        <begin position="317"/>
        <end position="342"/>
    </location>
</feature>
<accession>A0A261R984</accession>
<reference evidence="3" key="1">
    <citation type="submission" date="2017-05" db="EMBL/GenBank/DDBJ databases">
        <title>Complete and WGS of Bordetella genogroups.</title>
        <authorList>
            <person name="Spilker T."/>
            <person name="Lipuma J."/>
        </authorList>
    </citation>
    <scope>NUCLEOTIDE SEQUENCE</scope>
    <source>
        <strain evidence="3">AU21707</strain>
    </source>
</reference>
<feature type="transmembrane region" description="Helical" evidence="1">
    <location>
        <begin position="289"/>
        <end position="311"/>
    </location>
</feature>
<evidence type="ECO:0000313" key="4">
    <source>
        <dbReference type="Proteomes" id="UP000216857"/>
    </source>
</evidence>
<dbReference type="AlphaFoldDB" id="A0A261R984"/>
<dbReference type="PANTHER" id="PTHR23028">
    <property type="entry name" value="ACETYLTRANSFERASE"/>
    <property type="match status" value="1"/>
</dbReference>
<dbReference type="InterPro" id="IPR050879">
    <property type="entry name" value="Acyltransferase_3"/>
</dbReference>
<dbReference type="Proteomes" id="UP000216857">
    <property type="component" value="Unassembled WGS sequence"/>
</dbReference>
<feature type="transmembrane region" description="Helical" evidence="1">
    <location>
        <begin position="20"/>
        <end position="39"/>
    </location>
</feature>
<sequence length="364" mass="40148">MIVLGHSHAAFGSFGLALNLSLAQGVSFFFVLSGFILAYNYPRVEERLASFYRARIARLWPTHIAAILALPLIAGTWNSAGMSAMDIVYVLLGNALLVQAWVPFRESFLTFNGVAWSISTEAFFYLAFPFAMISLRRSWVLPLAAAAGLTAFFMWLAVRYHISSDVGRASFSVMGVLYTNPLARLTEFVLGIVAWRCFEVSRARMDGIRGSLWKSPGCWTVVEVATVAACVYSLHKTPRLPVASLVPPGWVEVVQYVLINSGSAPIFAFAIVVFAYGKGALSAALRWSPIVFLGESSFALYLFHATTLLWFEQRPAIVALPYSGALYWISTLILAGLVHVLIEKPCRDLILGRRPWRLARNAPA</sequence>
<proteinExistence type="predicted"/>
<dbReference type="GO" id="GO:0016020">
    <property type="term" value="C:membrane"/>
    <property type="evidence" value="ECO:0007669"/>
    <property type="project" value="TreeGrafter"/>
</dbReference>
<evidence type="ECO:0000256" key="1">
    <source>
        <dbReference type="SAM" id="Phobius"/>
    </source>
</evidence>
<evidence type="ECO:0000313" key="3">
    <source>
        <dbReference type="EMBL" id="OZI20923.1"/>
    </source>
</evidence>
<name>A0A261R984_9BORD</name>
<evidence type="ECO:0000259" key="2">
    <source>
        <dbReference type="Pfam" id="PF01757"/>
    </source>
</evidence>
<feature type="transmembrane region" description="Helical" evidence="1">
    <location>
        <begin position="139"/>
        <end position="158"/>
    </location>
</feature>
<keyword evidence="1" id="KW-0472">Membrane</keyword>
<dbReference type="EMBL" id="NEVJ01000003">
    <property type="protein sequence ID" value="OZI20923.1"/>
    <property type="molecule type" value="Genomic_DNA"/>
</dbReference>
<dbReference type="PANTHER" id="PTHR23028:SF53">
    <property type="entry name" value="ACYL_TRANSF_3 DOMAIN-CONTAINING PROTEIN"/>
    <property type="match status" value="1"/>
</dbReference>
<organism evidence="3 4">
    <name type="scientific">Bordetella genomosp. 9</name>
    <dbReference type="NCBI Taxonomy" id="1416803"/>
    <lineage>
        <taxon>Bacteria</taxon>
        <taxon>Pseudomonadati</taxon>
        <taxon>Pseudomonadota</taxon>
        <taxon>Betaproteobacteria</taxon>
        <taxon>Burkholderiales</taxon>
        <taxon>Alcaligenaceae</taxon>
        <taxon>Bordetella</taxon>
    </lineage>
</organism>
<keyword evidence="1" id="KW-1133">Transmembrane helix</keyword>
<feature type="transmembrane region" description="Helical" evidence="1">
    <location>
        <begin position="114"/>
        <end position="133"/>
    </location>
</feature>
<dbReference type="Pfam" id="PF01757">
    <property type="entry name" value="Acyl_transf_3"/>
    <property type="match status" value="1"/>
</dbReference>
<dbReference type="GO" id="GO:0009103">
    <property type="term" value="P:lipopolysaccharide biosynthetic process"/>
    <property type="evidence" value="ECO:0007669"/>
    <property type="project" value="TreeGrafter"/>
</dbReference>
<keyword evidence="1" id="KW-0812">Transmembrane</keyword>
<dbReference type="InterPro" id="IPR002656">
    <property type="entry name" value="Acyl_transf_3_dom"/>
</dbReference>
<dbReference type="GO" id="GO:0016747">
    <property type="term" value="F:acyltransferase activity, transferring groups other than amino-acyl groups"/>
    <property type="evidence" value="ECO:0007669"/>
    <property type="project" value="InterPro"/>
</dbReference>
<feature type="transmembrane region" description="Helical" evidence="1">
    <location>
        <begin position="254"/>
        <end position="277"/>
    </location>
</feature>
<feature type="transmembrane region" description="Helical" evidence="1">
    <location>
        <begin position="59"/>
        <end position="77"/>
    </location>
</feature>
<feature type="domain" description="Acyltransferase 3" evidence="2">
    <location>
        <begin position="1"/>
        <end position="338"/>
    </location>
</feature>
<keyword evidence="4" id="KW-1185">Reference proteome</keyword>
<feature type="transmembrane region" description="Helical" evidence="1">
    <location>
        <begin position="83"/>
        <end position="102"/>
    </location>
</feature>
<protein>
    <recommendedName>
        <fullName evidence="2">Acyltransferase 3 domain-containing protein</fullName>
    </recommendedName>
</protein>